<evidence type="ECO:0000313" key="3">
    <source>
        <dbReference type="Proteomes" id="UP001380822"/>
    </source>
</evidence>
<feature type="region of interest" description="Disordered" evidence="1">
    <location>
        <begin position="1"/>
        <end position="26"/>
    </location>
</feature>
<name>A0ABU7ZRS6_9HYPH</name>
<dbReference type="RefSeq" id="WP_334252324.1">
    <property type="nucleotide sequence ID" value="NZ_JBAKBE010000009.1"/>
</dbReference>
<accession>A0ABU7ZRS6</accession>
<reference evidence="2 3" key="1">
    <citation type="submission" date="2024-02" db="EMBL/GenBank/DDBJ databases">
        <title>A new putative Pannonibacter species isolated from two cases of bloodstream infections in paediatric patients.</title>
        <authorList>
            <person name="Castellana S."/>
            <person name="De Laurentiis V."/>
            <person name="Grassi M."/>
            <person name="De Leonardis F."/>
            <person name="Mosca A."/>
            <person name="De Carlo C."/>
            <person name="Sparapano E."/>
            <person name="Ronga L."/>
            <person name="Santacroce L."/>
            <person name="Chironna M."/>
            <person name="De Robertis A."/>
            <person name="Bianco A."/>
            <person name="Del Sambro L."/>
            <person name="Capozzi L."/>
            <person name="Parisi A."/>
        </authorList>
    </citation>
    <scope>NUCLEOTIDE SEQUENCE [LARGE SCALE GENOMIC DNA]</scope>
    <source>
        <strain evidence="2 3">Pt2</strain>
    </source>
</reference>
<evidence type="ECO:0000256" key="1">
    <source>
        <dbReference type="SAM" id="MobiDB-lite"/>
    </source>
</evidence>
<comment type="caution">
    <text evidence="2">The sequence shown here is derived from an EMBL/GenBank/DDBJ whole genome shotgun (WGS) entry which is preliminary data.</text>
</comment>
<keyword evidence="3" id="KW-1185">Reference proteome</keyword>
<organism evidence="2 3">
    <name type="scientific">Pannonibacter anstelovis</name>
    <dbReference type="NCBI Taxonomy" id="3121537"/>
    <lineage>
        <taxon>Bacteria</taxon>
        <taxon>Pseudomonadati</taxon>
        <taxon>Pseudomonadota</taxon>
        <taxon>Alphaproteobacteria</taxon>
        <taxon>Hyphomicrobiales</taxon>
        <taxon>Stappiaceae</taxon>
        <taxon>Pannonibacter</taxon>
    </lineage>
</organism>
<dbReference type="EMBL" id="JBAKBE010000009">
    <property type="protein sequence ID" value="MEH0097726.1"/>
    <property type="molecule type" value="Genomic_DNA"/>
</dbReference>
<dbReference type="Proteomes" id="UP001380822">
    <property type="component" value="Unassembled WGS sequence"/>
</dbReference>
<proteinExistence type="predicted"/>
<protein>
    <recommendedName>
        <fullName evidence="4">CHAD domain-containing protein</fullName>
    </recommendedName>
</protein>
<evidence type="ECO:0000313" key="2">
    <source>
        <dbReference type="EMBL" id="MEH0097726.1"/>
    </source>
</evidence>
<evidence type="ECO:0008006" key="4">
    <source>
        <dbReference type="Google" id="ProtNLM"/>
    </source>
</evidence>
<gene>
    <name evidence="2" type="ORF">V6L76_15800</name>
</gene>
<sequence length="214" mass="23017">MLDRTLTAADGTRLLTGSPQNGLAAPQGAPPGVILRAMILDGVITARAALKGKPDREAIAAARRDLREARWCFKVFRKAMGPAYPARAARLQAASRAMKHLARILAADVAPDPAALAELLAAADALLRRCEGDAVSLAPFQADEARCKTYLRKLRRKASDETKMQDANLLQASEAEARWQRRQAQIALIQHVLAWAGLLPEAEAVATAEEVQGP</sequence>